<evidence type="ECO:0000313" key="2">
    <source>
        <dbReference type="EMBL" id="GAA5813822.1"/>
    </source>
</evidence>
<sequence length="203" mass="23516">MATTTKNRLLPTWVLKLIGFSSLASALVGFAIYWFKKHPSRRSITREPTNETVLWNPSPDVDRPMYGFQEKSIQILTRLSYLYELYIIVQVNSTEEKENIQELLENATSVDGLFFDSIDKRKILYCSEEEGKMHIIRHIEPFIHVEGGWEKDDGQDIVNKLKPFISKIIWIMTKKKLDSVLPTKNIELSDLLIDTSIAQQVKD</sequence>
<keyword evidence="1" id="KW-0812">Transmembrane</keyword>
<evidence type="ECO:0008006" key="4">
    <source>
        <dbReference type="Google" id="ProtNLM"/>
    </source>
</evidence>
<dbReference type="PANTHER" id="PTHR34126">
    <property type="entry name" value="PEROXISOME BIOGENESIS PROTEIN 22"/>
    <property type="match status" value="1"/>
</dbReference>
<organism evidence="2 3">
    <name type="scientific">Mucor flavus</name>
    <dbReference type="NCBI Taxonomy" id="439312"/>
    <lineage>
        <taxon>Eukaryota</taxon>
        <taxon>Fungi</taxon>
        <taxon>Fungi incertae sedis</taxon>
        <taxon>Mucoromycota</taxon>
        <taxon>Mucoromycotina</taxon>
        <taxon>Mucoromycetes</taxon>
        <taxon>Mucorales</taxon>
        <taxon>Mucorineae</taxon>
        <taxon>Mucoraceae</taxon>
        <taxon>Mucor</taxon>
    </lineage>
</organism>
<keyword evidence="1" id="KW-0472">Membrane</keyword>
<feature type="transmembrane region" description="Helical" evidence="1">
    <location>
        <begin position="13"/>
        <end position="35"/>
    </location>
</feature>
<dbReference type="Proteomes" id="UP001473302">
    <property type="component" value="Unassembled WGS sequence"/>
</dbReference>
<dbReference type="Pfam" id="PF22978">
    <property type="entry name" value="HAD_Pex22"/>
    <property type="match status" value="1"/>
</dbReference>
<name>A0ABP9Z427_9FUNG</name>
<evidence type="ECO:0000256" key="1">
    <source>
        <dbReference type="SAM" id="Phobius"/>
    </source>
</evidence>
<comment type="caution">
    <text evidence="2">The sequence shown here is derived from an EMBL/GenBank/DDBJ whole genome shotgun (WGS) entry which is preliminary data.</text>
</comment>
<dbReference type="EMBL" id="BAABUK010000018">
    <property type="protein sequence ID" value="GAA5813822.1"/>
    <property type="molecule type" value="Genomic_DNA"/>
</dbReference>
<keyword evidence="3" id="KW-1185">Reference proteome</keyword>
<proteinExistence type="predicted"/>
<accession>A0ABP9Z427</accession>
<gene>
    <name evidence="2" type="ORF">MFLAVUS_007309</name>
</gene>
<evidence type="ECO:0000313" key="3">
    <source>
        <dbReference type="Proteomes" id="UP001473302"/>
    </source>
</evidence>
<reference evidence="2 3" key="1">
    <citation type="submission" date="2024-04" db="EMBL/GenBank/DDBJ databases">
        <title>genome sequences of Mucor flavus KT1a and Helicostylum pulchrum KT1b strains isolated from the surface of a dry-aged beef.</title>
        <authorList>
            <person name="Toyotome T."/>
            <person name="Hosono M."/>
            <person name="Torimaru M."/>
            <person name="Fukuda K."/>
            <person name="Mikami N."/>
        </authorList>
    </citation>
    <scope>NUCLEOTIDE SEQUENCE [LARGE SCALE GENOMIC DNA]</scope>
    <source>
        <strain evidence="2 3">KT1a</strain>
    </source>
</reference>
<dbReference type="PANTHER" id="PTHR34126:SF1">
    <property type="entry name" value="PEROXISOME BIOGENESIS PROTEIN 22"/>
    <property type="match status" value="1"/>
</dbReference>
<keyword evidence="1" id="KW-1133">Transmembrane helix</keyword>
<protein>
    <recommendedName>
        <fullName evidence="4">Peroxisome assembly protein 22</fullName>
    </recommendedName>
</protein>
<dbReference type="InterPro" id="IPR037485">
    <property type="entry name" value="PEX22"/>
</dbReference>